<feature type="domain" description="Molybdopterin dinucleotide-binding" evidence="6">
    <location>
        <begin position="498"/>
        <end position="560"/>
    </location>
</feature>
<dbReference type="KEGG" id="ssei:FJR45_04955"/>
<evidence type="ECO:0000313" key="7">
    <source>
        <dbReference type="EMBL" id="QOP43330.1"/>
    </source>
</evidence>
<dbReference type="Gene3D" id="3.40.50.740">
    <property type="match status" value="1"/>
</dbReference>
<dbReference type="InterPro" id="IPR006656">
    <property type="entry name" value="Mopterin_OxRdtase"/>
</dbReference>
<evidence type="ECO:0000256" key="2">
    <source>
        <dbReference type="ARBA" id="ARBA00022723"/>
    </source>
</evidence>
<organism evidence="7 8">
    <name type="scientific">Sulfurimonas sediminis</name>
    <dbReference type="NCBI Taxonomy" id="2590020"/>
    <lineage>
        <taxon>Bacteria</taxon>
        <taxon>Pseudomonadati</taxon>
        <taxon>Campylobacterota</taxon>
        <taxon>Epsilonproteobacteria</taxon>
        <taxon>Campylobacterales</taxon>
        <taxon>Sulfurimonadaceae</taxon>
        <taxon>Sulfurimonas</taxon>
    </lineage>
</organism>
<reference evidence="7 8" key="1">
    <citation type="submission" date="2019-06" db="EMBL/GenBank/DDBJ databases">
        <title>Sulfurimonas gotlandica sp. nov., a chemoautotrophic and psychrotolerant epsilonproteobacterium isolated from a pelagic redoxcline, and an emended description of the genus Sulfurimonas.</title>
        <authorList>
            <person name="Wang S."/>
            <person name="Jiang L."/>
            <person name="Shao Z."/>
        </authorList>
    </citation>
    <scope>NUCLEOTIDE SEQUENCE [LARGE SCALE GENOMIC DNA]</scope>
    <source>
        <strain evidence="7 8">S2-6</strain>
    </source>
</reference>
<evidence type="ECO:0000259" key="5">
    <source>
        <dbReference type="Pfam" id="PF00384"/>
    </source>
</evidence>
<accession>A0A7M1B120</accession>
<name>A0A7M1B120_9BACT</name>
<dbReference type="RefSeq" id="WP_193151618.1">
    <property type="nucleotide sequence ID" value="NZ_CP041235.1"/>
</dbReference>
<evidence type="ECO:0000256" key="3">
    <source>
        <dbReference type="ARBA" id="ARBA00023004"/>
    </source>
</evidence>
<dbReference type="SUPFAM" id="SSF53706">
    <property type="entry name" value="Formate dehydrogenase/DMSO reductase, domains 1-3"/>
    <property type="match status" value="1"/>
</dbReference>
<sequence length="580" mass="65148">MKSSLTACPLDCYDACGLVYDEKKLKPLKIGHTNGFLCPHLNHYDKFERIEKPRFQGKEITMEEALLKLKELLAVEFKSDVLHYRGSGNFALMQEVTDHFFANFGATLTDGSLCDGAGEAGIIEGRGSNKNMPLSEIEKSDVIIFWGRNPHTTSSHILPLIKDKTIIVIDPVKTKIAQMADLHVQIKPHTDIYLALLLARFVYINDSLNEAFIEKYASEFEEYYELTQGVRIKATLEDIGVTLGDIGDILHMTIDKKVAIVCGVGIQKYRDGADVMRSIDAFAVSLGFFGKEGCGVAYLGNSKEGMSSPFETKAKRVSKVNTDFDAFETVFIQGANPLAQMPDSLRVKNALQKKQNIVYFGLYENETSAMADLVIPAKTFLEKNDIRTSYAHNGLMVMHKQIESTIGISEYDLAAYLCQAFDIELKAEEEYLQYFKNFGVKKINGCFEVENREAVPYQNGFDTADGEFVFLEEFETQQSEAEDEFNLITPKSSRSLNSQFHREKHLYIHPSHGYKDGEEIEISSQNGSVVLEVKNDNRLREDTVLIYSGTPGVNNLTSSKHSYEGKCAVFQENKVKIAKK</sequence>
<dbReference type="AlphaFoldDB" id="A0A7M1B120"/>
<evidence type="ECO:0000256" key="1">
    <source>
        <dbReference type="ARBA" id="ARBA00010312"/>
    </source>
</evidence>
<dbReference type="PANTHER" id="PTHR43742">
    <property type="entry name" value="TRIMETHYLAMINE-N-OXIDE REDUCTASE"/>
    <property type="match status" value="1"/>
</dbReference>
<keyword evidence="8" id="KW-1185">Reference proteome</keyword>
<dbReference type="InterPro" id="IPR050612">
    <property type="entry name" value="Prok_Mopterin_Oxidored"/>
</dbReference>
<dbReference type="GO" id="GO:0051536">
    <property type="term" value="F:iron-sulfur cluster binding"/>
    <property type="evidence" value="ECO:0007669"/>
    <property type="project" value="UniProtKB-KW"/>
</dbReference>
<dbReference type="Proteomes" id="UP000593719">
    <property type="component" value="Chromosome"/>
</dbReference>
<dbReference type="InterPro" id="IPR009010">
    <property type="entry name" value="Asp_de-COase-like_dom_sf"/>
</dbReference>
<protein>
    <submittedName>
        <fullName evidence="7">Molybdopterin-dependent oxidoreductase</fullName>
    </submittedName>
</protein>
<dbReference type="SUPFAM" id="SSF50692">
    <property type="entry name" value="ADC-like"/>
    <property type="match status" value="1"/>
</dbReference>
<evidence type="ECO:0000259" key="6">
    <source>
        <dbReference type="Pfam" id="PF01568"/>
    </source>
</evidence>
<evidence type="ECO:0000256" key="4">
    <source>
        <dbReference type="ARBA" id="ARBA00023014"/>
    </source>
</evidence>
<evidence type="ECO:0000313" key="8">
    <source>
        <dbReference type="Proteomes" id="UP000593719"/>
    </source>
</evidence>
<gene>
    <name evidence="7" type="ORF">FJR45_04955</name>
</gene>
<dbReference type="Gene3D" id="3.40.228.10">
    <property type="entry name" value="Dimethylsulfoxide Reductase, domain 2"/>
    <property type="match status" value="1"/>
</dbReference>
<dbReference type="GO" id="GO:0046872">
    <property type="term" value="F:metal ion binding"/>
    <property type="evidence" value="ECO:0007669"/>
    <property type="project" value="UniProtKB-KW"/>
</dbReference>
<dbReference type="PANTHER" id="PTHR43742:SF6">
    <property type="entry name" value="OXIDOREDUCTASE YYAE-RELATED"/>
    <property type="match status" value="1"/>
</dbReference>
<keyword evidence="3" id="KW-0408">Iron</keyword>
<dbReference type="EMBL" id="CP041235">
    <property type="protein sequence ID" value="QOP43330.1"/>
    <property type="molecule type" value="Genomic_DNA"/>
</dbReference>
<dbReference type="GO" id="GO:0016491">
    <property type="term" value="F:oxidoreductase activity"/>
    <property type="evidence" value="ECO:0007669"/>
    <property type="project" value="InterPro"/>
</dbReference>
<feature type="domain" description="Molybdopterin oxidoreductase" evidence="5">
    <location>
        <begin position="112"/>
        <end position="389"/>
    </location>
</feature>
<keyword evidence="4" id="KW-0411">Iron-sulfur</keyword>
<dbReference type="Gene3D" id="2.40.40.20">
    <property type="match status" value="1"/>
</dbReference>
<dbReference type="Gene3D" id="3.30.2070.10">
    <property type="entry name" value="Formate dehydrogenase/DMSO reductase"/>
    <property type="match status" value="1"/>
</dbReference>
<dbReference type="Pfam" id="PF00384">
    <property type="entry name" value="Molybdopterin"/>
    <property type="match status" value="1"/>
</dbReference>
<dbReference type="InterPro" id="IPR006657">
    <property type="entry name" value="MoPterin_dinucl-bd_dom"/>
</dbReference>
<keyword evidence="2" id="KW-0479">Metal-binding</keyword>
<proteinExistence type="inferred from homology"/>
<dbReference type="GO" id="GO:0043546">
    <property type="term" value="F:molybdopterin cofactor binding"/>
    <property type="evidence" value="ECO:0007669"/>
    <property type="project" value="InterPro"/>
</dbReference>
<dbReference type="Pfam" id="PF01568">
    <property type="entry name" value="Molydop_binding"/>
    <property type="match status" value="1"/>
</dbReference>
<comment type="similarity">
    <text evidence="1">Belongs to the prokaryotic molybdopterin-containing oxidoreductase family.</text>
</comment>